<keyword evidence="2" id="KW-1185">Reference proteome</keyword>
<name>A0A853B649_9PSEU</name>
<comment type="caution">
    <text evidence="1">The sequence shown here is derived from an EMBL/GenBank/DDBJ whole genome shotgun (WGS) entry which is preliminary data.</text>
</comment>
<dbReference type="AlphaFoldDB" id="A0A853B649"/>
<reference evidence="1 2" key="1">
    <citation type="submission" date="2020-07" db="EMBL/GenBank/DDBJ databases">
        <title>Sequencing the genomes of 1000 actinobacteria strains.</title>
        <authorList>
            <person name="Klenk H.-P."/>
        </authorList>
    </citation>
    <scope>NUCLEOTIDE SEQUENCE [LARGE SCALE GENOMIC DNA]</scope>
    <source>
        <strain evidence="1 2">DSM 104006</strain>
    </source>
</reference>
<dbReference type="RefSeq" id="WP_312861044.1">
    <property type="nucleotide sequence ID" value="NZ_JACCFK010000001.1"/>
</dbReference>
<organism evidence="1 2">
    <name type="scientific">Amycolatopsis endophytica</name>
    <dbReference type="NCBI Taxonomy" id="860233"/>
    <lineage>
        <taxon>Bacteria</taxon>
        <taxon>Bacillati</taxon>
        <taxon>Actinomycetota</taxon>
        <taxon>Actinomycetes</taxon>
        <taxon>Pseudonocardiales</taxon>
        <taxon>Pseudonocardiaceae</taxon>
        <taxon>Amycolatopsis</taxon>
    </lineage>
</organism>
<protein>
    <submittedName>
        <fullName evidence="1">Uncharacterized protein</fullName>
    </submittedName>
</protein>
<evidence type="ECO:0000313" key="1">
    <source>
        <dbReference type="EMBL" id="NYI90244.1"/>
    </source>
</evidence>
<accession>A0A853B649</accession>
<sequence>MLATEPGQAATALETIETAGRDTMTELRNLLDVLAPPADGDEQADLSPQPRLSRLSPLIDRIAFSGLPVELRVSASPGRYPPAWT</sequence>
<dbReference type="EMBL" id="JACCFK010000001">
    <property type="protein sequence ID" value="NYI90244.1"/>
    <property type="molecule type" value="Genomic_DNA"/>
</dbReference>
<proteinExistence type="predicted"/>
<gene>
    <name evidence="1" type="ORF">HNR02_003567</name>
</gene>
<evidence type="ECO:0000313" key="2">
    <source>
        <dbReference type="Proteomes" id="UP000549616"/>
    </source>
</evidence>
<dbReference type="Proteomes" id="UP000549616">
    <property type="component" value="Unassembled WGS sequence"/>
</dbReference>